<name>A0AAV6X376_9LAMI</name>
<accession>A0AAV6X376</accession>
<dbReference type="AlphaFoldDB" id="A0AAV6X376"/>
<evidence type="ECO:0000256" key="4">
    <source>
        <dbReference type="ARBA" id="ARBA00022617"/>
    </source>
</evidence>
<dbReference type="Gene3D" id="1.10.630.10">
    <property type="entry name" value="Cytochrome P450"/>
    <property type="match status" value="1"/>
</dbReference>
<keyword evidence="6" id="KW-0560">Oxidoreductase</keyword>
<evidence type="ECO:0008006" key="12">
    <source>
        <dbReference type="Google" id="ProtNLM"/>
    </source>
</evidence>
<comment type="subcellular location">
    <subcellularLocation>
        <location evidence="2">Membrane</location>
    </subcellularLocation>
</comment>
<dbReference type="SUPFAM" id="SSF48264">
    <property type="entry name" value="Cytochrome P450"/>
    <property type="match status" value="1"/>
</dbReference>
<dbReference type="InterPro" id="IPR036396">
    <property type="entry name" value="Cyt_P450_sf"/>
</dbReference>
<keyword evidence="5" id="KW-0479">Metal-binding</keyword>
<dbReference type="Pfam" id="PF00067">
    <property type="entry name" value="p450"/>
    <property type="match status" value="1"/>
</dbReference>
<keyword evidence="8" id="KW-0503">Monooxygenase</keyword>
<dbReference type="EMBL" id="WHWC01000011">
    <property type="protein sequence ID" value="KAG8373660.1"/>
    <property type="molecule type" value="Genomic_DNA"/>
</dbReference>
<comment type="cofactor">
    <cofactor evidence="1">
        <name>heme</name>
        <dbReference type="ChEBI" id="CHEBI:30413"/>
    </cofactor>
</comment>
<protein>
    <recommendedName>
        <fullName evidence="12">Cytochrome P450</fullName>
    </recommendedName>
</protein>
<dbReference type="GO" id="GO:0005506">
    <property type="term" value="F:iron ion binding"/>
    <property type="evidence" value="ECO:0007669"/>
    <property type="project" value="InterPro"/>
</dbReference>
<evidence type="ECO:0000313" key="11">
    <source>
        <dbReference type="Proteomes" id="UP000826271"/>
    </source>
</evidence>
<sequence>MAWIWTALSAIIVLYLLEQLLNLKKKKKLPPGPIALPILGHIYQFTKNPHQKLHHLAQKHGPIMYMRLGYVPAIVVSSPATAELVLKTHDLIFAGRPRLKASKYISYDQRNIIFSSYGPYWRNMRKLCTLELLSHLKIKQFQPMRRTELGLLVNSLKQAAEIRETVDISARISALSGDMTCLMVVATPNLGNYFPLFGVLDLQGLTQRMKQVNKTFDEFLEKIIDDHVQNKKNQETQDFVDTMMGIMESGEAGFEFDRRHVKAVLLAANCQLHGALVSGMAKTSC</sequence>
<comment type="similarity">
    <text evidence="3">Belongs to the cytochrome P450 family.</text>
</comment>
<evidence type="ECO:0000313" key="10">
    <source>
        <dbReference type="EMBL" id="KAG8373660.1"/>
    </source>
</evidence>
<keyword evidence="9" id="KW-0472">Membrane</keyword>
<organism evidence="10 11">
    <name type="scientific">Buddleja alternifolia</name>
    <dbReference type="NCBI Taxonomy" id="168488"/>
    <lineage>
        <taxon>Eukaryota</taxon>
        <taxon>Viridiplantae</taxon>
        <taxon>Streptophyta</taxon>
        <taxon>Embryophyta</taxon>
        <taxon>Tracheophyta</taxon>
        <taxon>Spermatophyta</taxon>
        <taxon>Magnoliopsida</taxon>
        <taxon>eudicotyledons</taxon>
        <taxon>Gunneridae</taxon>
        <taxon>Pentapetalae</taxon>
        <taxon>asterids</taxon>
        <taxon>lamiids</taxon>
        <taxon>Lamiales</taxon>
        <taxon>Scrophulariaceae</taxon>
        <taxon>Buddlejeae</taxon>
        <taxon>Buddleja</taxon>
    </lineage>
</organism>
<gene>
    <name evidence="10" type="ORF">BUALT_Bualt11G0047300</name>
</gene>
<reference evidence="10" key="1">
    <citation type="submission" date="2019-10" db="EMBL/GenBank/DDBJ databases">
        <authorList>
            <person name="Zhang R."/>
            <person name="Pan Y."/>
            <person name="Wang J."/>
            <person name="Ma R."/>
            <person name="Yu S."/>
        </authorList>
    </citation>
    <scope>NUCLEOTIDE SEQUENCE</scope>
    <source>
        <strain evidence="10">LA-IB0</strain>
        <tissue evidence="10">Leaf</tissue>
    </source>
</reference>
<proteinExistence type="inferred from homology"/>
<evidence type="ECO:0000256" key="6">
    <source>
        <dbReference type="ARBA" id="ARBA00023002"/>
    </source>
</evidence>
<dbReference type="GO" id="GO:0016705">
    <property type="term" value="F:oxidoreductase activity, acting on paired donors, with incorporation or reduction of molecular oxygen"/>
    <property type="evidence" value="ECO:0007669"/>
    <property type="project" value="InterPro"/>
</dbReference>
<evidence type="ECO:0000256" key="8">
    <source>
        <dbReference type="ARBA" id="ARBA00023033"/>
    </source>
</evidence>
<dbReference type="PANTHER" id="PTHR47943:SF2">
    <property type="entry name" value="CYTOCHROME P450"/>
    <property type="match status" value="1"/>
</dbReference>
<evidence type="ECO:0000256" key="1">
    <source>
        <dbReference type="ARBA" id="ARBA00001971"/>
    </source>
</evidence>
<evidence type="ECO:0000256" key="5">
    <source>
        <dbReference type="ARBA" id="ARBA00022723"/>
    </source>
</evidence>
<evidence type="ECO:0000256" key="3">
    <source>
        <dbReference type="ARBA" id="ARBA00010617"/>
    </source>
</evidence>
<dbReference type="GO" id="GO:0016020">
    <property type="term" value="C:membrane"/>
    <property type="evidence" value="ECO:0007669"/>
    <property type="project" value="UniProtKB-SubCell"/>
</dbReference>
<keyword evidence="11" id="KW-1185">Reference proteome</keyword>
<keyword evidence="7" id="KW-0408">Iron</keyword>
<evidence type="ECO:0000256" key="7">
    <source>
        <dbReference type="ARBA" id="ARBA00023004"/>
    </source>
</evidence>
<keyword evidence="4" id="KW-0349">Heme</keyword>
<dbReference type="GO" id="GO:0020037">
    <property type="term" value="F:heme binding"/>
    <property type="evidence" value="ECO:0007669"/>
    <property type="project" value="InterPro"/>
</dbReference>
<dbReference type="PANTHER" id="PTHR47943">
    <property type="entry name" value="CYTOCHROME P450 93A3-LIKE"/>
    <property type="match status" value="1"/>
</dbReference>
<evidence type="ECO:0000256" key="9">
    <source>
        <dbReference type="ARBA" id="ARBA00023136"/>
    </source>
</evidence>
<comment type="caution">
    <text evidence="10">The sequence shown here is derived from an EMBL/GenBank/DDBJ whole genome shotgun (WGS) entry which is preliminary data.</text>
</comment>
<dbReference type="GO" id="GO:0004497">
    <property type="term" value="F:monooxygenase activity"/>
    <property type="evidence" value="ECO:0007669"/>
    <property type="project" value="UniProtKB-KW"/>
</dbReference>
<evidence type="ECO:0000256" key="2">
    <source>
        <dbReference type="ARBA" id="ARBA00004370"/>
    </source>
</evidence>
<dbReference type="InterPro" id="IPR001128">
    <property type="entry name" value="Cyt_P450"/>
</dbReference>
<dbReference type="Proteomes" id="UP000826271">
    <property type="component" value="Unassembled WGS sequence"/>
</dbReference>